<dbReference type="GO" id="GO:0005886">
    <property type="term" value="C:plasma membrane"/>
    <property type="evidence" value="ECO:0007669"/>
    <property type="project" value="UniProtKB-SubCell"/>
</dbReference>
<dbReference type="GO" id="GO:1903785">
    <property type="term" value="P:L-valine transmembrane transport"/>
    <property type="evidence" value="ECO:0007669"/>
    <property type="project" value="TreeGrafter"/>
</dbReference>
<dbReference type="Pfam" id="PF03591">
    <property type="entry name" value="AzlC"/>
    <property type="match status" value="1"/>
</dbReference>
<dbReference type="PANTHER" id="PTHR34979:SF1">
    <property type="entry name" value="INNER MEMBRANE PROTEIN YGAZ"/>
    <property type="match status" value="1"/>
</dbReference>
<comment type="subcellular location">
    <subcellularLocation>
        <location evidence="1">Cell membrane</location>
        <topology evidence="1">Multi-pass membrane protein</topology>
    </subcellularLocation>
</comment>
<evidence type="ECO:0000256" key="5">
    <source>
        <dbReference type="ARBA" id="ARBA00022692"/>
    </source>
</evidence>
<evidence type="ECO:0000256" key="7">
    <source>
        <dbReference type="ARBA" id="ARBA00023136"/>
    </source>
</evidence>
<keyword evidence="5 8" id="KW-0812">Transmembrane</keyword>
<reference evidence="9 10" key="1">
    <citation type="submission" date="2018-03" db="EMBL/GenBank/DDBJ databases">
        <title>The draft genome of Mesorhizobium soli JCM 19897.</title>
        <authorList>
            <person name="Li L."/>
            <person name="Liu L."/>
            <person name="Liang L."/>
            <person name="Wang T."/>
            <person name="Zhang X."/>
        </authorList>
    </citation>
    <scope>NUCLEOTIDE SEQUENCE [LARGE SCALE GENOMIC DNA]</scope>
    <source>
        <strain evidence="9 10">JCM 19897</strain>
    </source>
</reference>
<evidence type="ECO:0000313" key="10">
    <source>
        <dbReference type="Proteomes" id="UP000240653"/>
    </source>
</evidence>
<protein>
    <submittedName>
        <fullName evidence="9">Branched-chain amino acid ABC transporter permease</fullName>
    </submittedName>
</protein>
<feature type="transmembrane region" description="Helical" evidence="8">
    <location>
        <begin position="81"/>
        <end position="102"/>
    </location>
</feature>
<evidence type="ECO:0000256" key="1">
    <source>
        <dbReference type="ARBA" id="ARBA00004651"/>
    </source>
</evidence>
<evidence type="ECO:0000256" key="8">
    <source>
        <dbReference type="SAM" id="Phobius"/>
    </source>
</evidence>
<name>A0A2P7SCT9_9HYPH</name>
<feature type="transmembrane region" description="Helical" evidence="8">
    <location>
        <begin position="176"/>
        <end position="194"/>
    </location>
</feature>
<accession>A0A2P7SCT9</accession>
<keyword evidence="10" id="KW-1185">Reference proteome</keyword>
<dbReference type="AlphaFoldDB" id="A0A2P7SCT9"/>
<keyword evidence="4" id="KW-1003">Cell membrane</keyword>
<comment type="similarity">
    <text evidence="2">Belongs to the AzlC family.</text>
</comment>
<evidence type="ECO:0000256" key="4">
    <source>
        <dbReference type="ARBA" id="ARBA00022475"/>
    </source>
</evidence>
<dbReference type="InterPro" id="IPR011606">
    <property type="entry name" value="Brnchd-chn_aa_trnsp_permease"/>
</dbReference>
<sequence length="241" mass="25628">MTDTNLTLDAPVERSSLSEGFRGLRDALPVMLGFVPFALVLGSQAAQKGLSPIEVPLMTGLNFAGGSEFAAVELWTSPPHVLLIVGITLLVNSRHFLMGAALAPLMRHLPKRKAFSALFFMCDESWAIGLADGRKTGSRLSLGYYMGAAISLYLTWVVFTGVGALAGPVLGDVRRFGFDMAFPAVFLVMLAGMWKGVSAARPWLVSLVVGAATYLLVPGAWYVPVGALSGVAAAYYWAKPS</sequence>
<gene>
    <name evidence="9" type="ORF">C7I85_14135</name>
</gene>
<keyword evidence="3" id="KW-0813">Transport</keyword>
<feature type="transmembrane region" description="Helical" evidence="8">
    <location>
        <begin position="214"/>
        <end position="238"/>
    </location>
</feature>
<dbReference type="EMBL" id="PXYL01000006">
    <property type="protein sequence ID" value="PSJ60293.1"/>
    <property type="molecule type" value="Genomic_DNA"/>
</dbReference>
<organism evidence="9 10">
    <name type="scientific">Pseudaminobacter soli</name>
    <name type="common">ex Li et al. 2025</name>
    <dbReference type="NCBI Taxonomy" id="1295366"/>
    <lineage>
        <taxon>Bacteria</taxon>
        <taxon>Pseudomonadati</taxon>
        <taxon>Pseudomonadota</taxon>
        <taxon>Alphaproteobacteria</taxon>
        <taxon>Hyphomicrobiales</taxon>
        <taxon>Phyllobacteriaceae</taxon>
        <taxon>Pseudaminobacter</taxon>
    </lineage>
</organism>
<feature type="transmembrane region" description="Helical" evidence="8">
    <location>
        <begin position="143"/>
        <end position="164"/>
    </location>
</feature>
<comment type="caution">
    <text evidence="9">The sequence shown here is derived from an EMBL/GenBank/DDBJ whole genome shotgun (WGS) entry which is preliminary data.</text>
</comment>
<keyword evidence="6 8" id="KW-1133">Transmembrane helix</keyword>
<dbReference type="PANTHER" id="PTHR34979">
    <property type="entry name" value="INNER MEMBRANE PROTEIN YGAZ"/>
    <property type="match status" value="1"/>
</dbReference>
<dbReference type="Proteomes" id="UP000240653">
    <property type="component" value="Unassembled WGS sequence"/>
</dbReference>
<keyword evidence="7 8" id="KW-0472">Membrane</keyword>
<evidence type="ECO:0000256" key="2">
    <source>
        <dbReference type="ARBA" id="ARBA00010735"/>
    </source>
</evidence>
<proteinExistence type="inferred from homology"/>
<evidence type="ECO:0000256" key="6">
    <source>
        <dbReference type="ARBA" id="ARBA00022989"/>
    </source>
</evidence>
<evidence type="ECO:0000313" key="9">
    <source>
        <dbReference type="EMBL" id="PSJ60293.1"/>
    </source>
</evidence>
<dbReference type="OrthoDB" id="9803444at2"/>
<evidence type="ECO:0000256" key="3">
    <source>
        <dbReference type="ARBA" id="ARBA00022448"/>
    </source>
</evidence>